<dbReference type="Gene3D" id="3.40.33.10">
    <property type="entry name" value="CAP"/>
    <property type="match status" value="1"/>
</dbReference>
<dbReference type="VEuPathDB" id="VectorBase:LDEU007611"/>
<feature type="domain" description="SCP" evidence="1">
    <location>
        <begin position="4"/>
        <end position="137"/>
    </location>
</feature>
<dbReference type="InterPro" id="IPR035940">
    <property type="entry name" value="CAP_sf"/>
</dbReference>
<name>A0A443SA59_9ACAR</name>
<dbReference type="PROSITE" id="PS01009">
    <property type="entry name" value="CRISP_1"/>
    <property type="match status" value="1"/>
</dbReference>
<dbReference type="SMART" id="SM00198">
    <property type="entry name" value="SCP"/>
    <property type="match status" value="1"/>
</dbReference>
<dbReference type="InterPro" id="IPR034113">
    <property type="entry name" value="SCP_GAPR1-like"/>
</dbReference>
<organism evidence="2 3">
    <name type="scientific">Leptotrombidium deliense</name>
    <dbReference type="NCBI Taxonomy" id="299467"/>
    <lineage>
        <taxon>Eukaryota</taxon>
        <taxon>Metazoa</taxon>
        <taxon>Ecdysozoa</taxon>
        <taxon>Arthropoda</taxon>
        <taxon>Chelicerata</taxon>
        <taxon>Arachnida</taxon>
        <taxon>Acari</taxon>
        <taxon>Acariformes</taxon>
        <taxon>Trombidiformes</taxon>
        <taxon>Prostigmata</taxon>
        <taxon>Anystina</taxon>
        <taxon>Parasitengona</taxon>
        <taxon>Trombiculoidea</taxon>
        <taxon>Trombiculidae</taxon>
        <taxon>Leptotrombidium</taxon>
    </lineage>
</organism>
<dbReference type="PANTHER" id="PTHR10334">
    <property type="entry name" value="CYSTEINE-RICH SECRETORY PROTEIN-RELATED"/>
    <property type="match status" value="1"/>
</dbReference>
<gene>
    <name evidence="2" type="ORF">B4U80_02575</name>
</gene>
<dbReference type="PRINTS" id="PR00837">
    <property type="entry name" value="V5TPXLIKE"/>
</dbReference>
<dbReference type="InterPro" id="IPR001283">
    <property type="entry name" value="CRISP-related"/>
</dbReference>
<reference evidence="2 3" key="1">
    <citation type="journal article" date="2018" name="Gigascience">
        <title>Genomes of trombidid mites reveal novel predicted allergens and laterally-transferred genes associated with secondary metabolism.</title>
        <authorList>
            <person name="Dong X."/>
            <person name="Chaisiri K."/>
            <person name="Xia D."/>
            <person name="Armstrong S.D."/>
            <person name="Fang Y."/>
            <person name="Donnelly M.J."/>
            <person name="Kadowaki T."/>
            <person name="McGarry J.W."/>
            <person name="Darby A.C."/>
            <person name="Makepeace B.L."/>
        </authorList>
    </citation>
    <scope>NUCLEOTIDE SEQUENCE [LARGE SCALE GENOMIC DNA]</scope>
    <source>
        <strain evidence="2">UoL-UT</strain>
    </source>
</reference>
<keyword evidence="3" id="KW-1185">Reference proteome</keyword>
<dbReference type="InterPro" id="IPR018244">
    <property type="entry name" value="Allrgn_V5/Tpx1_CS"/>
</dbReference>
<proteinExistence type="predicted"/>
<dbReference type="STRING" id="299467.A0A443SA59"/>
<dbReference type="AlphaFoldDB" id="A0A443SA59"/>
<dbReference type="CDD" id="cd05382">
    <property type="entry name" value="CAP_GAPR1-like"/>
    <property type="match status" value="1"/>
</dbReference>
<protein>
    <recommendedName>
        <fullName evidence="1">SCP domain-containing protein</fullName>
    </recommendedName>
</protein>
<dbReference type="SUPFAM" id="SSF55797">
    <property type="entry name" value="PR-1-like"/>
    <property type="match status" value="1"/>
</dbReference>
<sequence>MRETTAQDCLSLHNTLRAKHGVGPLTVSRKLEKFAAMRAQQLAKTDIFAHPKKLAYGENLYYLKGRNPTCADAMNAWYNKEIGLYNWHNPGFSHPTGHFTQVLWKATTHVGCASSQSPRTRRIYIVCNYDPPGNVHTQFRANVPPPMYY</sequence>
<dbReference type="FunFam" id="3.40.33.10:FF:000010">
    <property type="entry name" value="Predicted protein"/>
    <property type="match status" value="1"/>
</dbReference>
<dbReference type="Proteomes" id="UP000288716">
    <property type="component" value="Unassembled WGS sequence"/>
</dbReference>
<dbReference type="GO" id="GO:0005576">
    <property type="term" value="C:extracellular region"/>
    <property type="evidence" value="ECO:0007669"/>
    <property type="project" value="InterPro"/>
</dbReference>
<evidence type="ECO:0000313" key="3">
    <source>
        <dbReference type="Proteomes" id="UP000288716"/>
    </source>
</evidence>
<dbReference type="InterPro" id="IPR014044">
    <property type="entry name" value="CAP_dom"/>
</dbReference>
<dbReference type="EMBL" id="NCKV01004891">
    <property type="protein sequence ID" value="RWS24429.1"/>
    <property type="molecule type" value="Genomic_DNA"/>
</dbReference>
<comment type="caution">
    <text evidence="2">The sequence shown here is derived from an EMBL/GenBank/DDBJ whole genome shotgun (WGS) entry which is preliminary data.</text>
</comment>
<dbReference type="Pfam" id="PF00188">
    <property type="entry name" value="CAP"/>
    <property type="match status" value="1"/>
</dbReference>
<dbReference type="OrthoDB" id="6507808at2759"/>
<evidence type="ECO:0000259" key="1">
    <source>
        <dbReference type="SMART" id="SM00198"/>
    </source>
</evidence>
<accession>A0A443SA59</accession>
<dbReference type="PROSITE" id="PS01010">
    <property type="entry name" value="CRISP_2"/>
    <property type="match status" value="1"/>
</dbReference>
<evidence type="ECO:0000313" key="2">
    <source>
        <dbReference type="EMBL" id="RWS24429.1"/>
    </source>
</evidence>